<keyword evidence="3" id="KW-1185">Reference proteome</keyword>
<feature type="compositionally biased region" description="Polar residues" evidence="1">
    <location>
        <begin position="192"/>
        <end position="201"/>
    </location>
</feature>
<gene>
    <name evidence="2" type="ORF">Salat_1129700</name>
</gene>
<accession>A0AAE2CN53</accession>
<protein>
    <recommendedName>
        <fullName evidence="4">Gag-asp_proteas domain-containing protein</fullName>
    </recommendedName>
</protein>
<name>A0AAE2CN53_9LAMI</name>
<reference evidence="2" key="2">
    <citation type="journal article" date="2024" name="Plant">
        <title>Genomic evolution and insights into agronomic trait innovations of Sesamum species.</title>
        <authorList>
            <person name="Miao H."/>
            <person name="Wang L."/>
            <person name="Qu L."/>
            <person name="Liu H."/>
            <person name="Sun Y."/>
            <person name="Le M."/>
            <person name="Wang Q."/>
            <person name="Wei S."/>
            <person name="Zheng Y."/>
            <person name="Lin W."/>
            <person name="Duan Y."/>
            <person name="Cao H."/>
            <person name="Xiong S."/>
            <person name="Wang X."/>
            <person name="Wei L."/>
            <person name="Li C."/>
            <person name="Ma Q."/>
            <person name="Ju M."/>
            <person name="Zhao R."/>
            <person name="Li G."/>
            <person name="Mu C."/>
            <person name="Tian Q."/>
            <person name="Mei H."/>
            <person name="Zhang T."/>
            <person name="Gao T."/>
            <person name="Zhang H."/>
        </authorList>
    </citation>
    <scope>NUCLEOTIDE SEQUENCE</scope>
    <source>
        <strain evidence="2">3651</strain>
    </source>
</reference>
<dbReference type="AlphaFoldDB" id="A0AAE2CN53"/>
<evidence type="ECO:0000313" key="2">
    <source>
        <dbReference type="EMBL" id="KAK4428301.1"/>
    </source>
</evidence>
<reference evidence="2" key="1">
    <citation type="submission" date="2020-06" db="EMBL/GenBank/DDBJ databases">
        <authorList>
            <person name="Li T."/>
            <person name="Hu X."/>
            <person name="Zhang T."/>
            <person name="Song X."/>
            <person name="Zhang H."/>
            <person name="Dai N."/>
            <person name="Sheng W."/>
            <person name="Hou X."/>
            <person name="Wei L."/>
        </authorList>
    </citation>
    <scope>NUCLEOTIDE SEQUENCE</scope>
    <source>
        <strain evidence="2">3651</strain>
        <tissue evidence="2">Leaf</tissue>
    </source>
</reference>
<feature type="region of interest" description="Disordered" evidence="1">
    <location>
        <begin position="163"/>
        <end position="203"/>
    </location>
</feature>
<dbReference type="EMBL" id="JACGWO010000004">
    <property type="protein sequence ID" value="KAK4428301.1"/>
    <property type="molecule type" value="Genomic_DNA"/>
</dbReference>
<evidence type="ECO:0008006" key="4">
    <source>
        <dbReference type="Google" id="ProtNLM"/>
    </source>
</evidence>
<comment type="caution">
    <text evidence="2">The sequence shown here is derived from an EMBL/GenBank/DDBJ whole genome shotgun (WGS) entry which is preliminary data.</text>
</comment>
<sequence>MLAWCGTKSGNQTGWQYVSGGWSVFLGYGTHEQACRAHCVGIVRMVAGVGRRVVRQLCTGLTDIGSHARQLRWVVAEQFQANMLELWEPPPNNLPVALLPQVETLRLRVETLQKSVDTFPGFVEGRVTSVAGDVSILTDVVDIKFDGMKTEVNLLKRVMGREEDRAPAPKVKGQRKGWQGGKDRKFKKKKNNATGSGNKDTAQPIVDRTTKSCYFCNGDHRMRDCPKRGKLNALGAEADEDDEGEPSQFNPLQLLSAMEEKPPKHKGLMYVWVQVNCKEVMVMIDIGATHNFVVDCEIQKLGLSLT</sequence>
<organism evidence="2 3">
    <name type="scientific">Sesamum alatum</name>
    <dbReference type="NCBI Taxonomy" id="300844"/>
    <lineage>
        <taxon>Eukaryota</taxon>
        <taxon>Viridiplantae</taxon>
        <taxon>Streptophyta</taxon>
        <taxon>Embryophyta</taxon>
        <taxon>Tracheophyta</taxon>
        <taxon>Spermatophyta</taxon>
        <taxon>Magnoliopsida</taxon>
        <taxon>eudicotyledons</taxon>
        <taxon>Gunneridae</taxon>
        <taxon>Pentapetalae</taxon>
        <taxon>asterids</taxon>
        <taxon>lamiids</taxon>
        <taxon>Lamiales</taxon>
        <taxon>Pedaliaceae</taxon>
        <taxon>Sesamum</taxon>
    </lineage>
</organism>
<proteinExistence type="predicted"/>
<dbReference type="Proteomes" id="UP001293254">
    <property type="component" value="Unassembled WGS sequence"/>
</dbReference>
<evidence type="ECO:0000256" key="1">
    <source>
        <dbReference type="SAM" id="MobiDB-lite"/>
    </source>
</evidence>
<evidence type="ECO:0000313" key="3">
    <source>
        <dbReference type="Proteomes" id="UP001293254"/>
    </source>
</evidence>